<evidence type="ECO:0000313" key="3">
    <source>
        <dbReference type="Proteomes" id="UP000005744"/>
    </source>
</evidence>
<organism evidence="2 3">
    <name type="scientific">Beggiatoa alba B18LD</name>
    <dbReference type="NCBI Taxonomy" id="395493"/>
    <lineage>
        <taxon>Bacteria</taxon>
        <taxon>Pseudomonadati</taxon>
        <taxon>Pseudomonadota</taxon>
        <taxon>Gammaproteobacteria</taxon>
        <taxon>Thiotrichales</taxon>
        <taxon>Thiotrichaceae</taxon>
        <taxon>Beggiatoa</taxon>
    </lineage>
</organism>
<dbReference type="PANTHER" id="PTHR40072:SF1">
    <property type="entry name" value="MOLYBDOPTERIN-GUANINE DINUCLEOTIDE BIOSYNTHESIS ADAPTER PROTEIN"/>
    <property type="match status" value="1"/>
</dbReference>
<name>I3CGP4_9GAMM</name>
<dbReference type="HOGENOM" id="CLU_068199_2_1_6"/>
<dbReference type="eggNOG" id="COG1763">
    <property type="taxonomic scope" value="Bacteria"/>
</dbReference>
<dbReference type="OrthoDB" id="9788394at2"/>
<dbReference type="InterPro" id="IPR004435">
    <property type="entry name" value="MobB_dom"/>
</dbReference>
<dbReference type="InterPro" id="IPR052539">
    <property type="entry name" value="MGD_biosynthesis_adapter"/>
</dbReference>
<gene>
    <name evidence="2" type="ORF">BegalDRAFT_1915</name>
</gene>
<evidence type="ECO:0000259" key="1">
    <source>
        <dbReference type="Pfam" id="PF03205"/>
    </source>
</evidence>
<feature type="domain" description="Molybdopterin-guanine dinucleotide biosynthesis protein B (MobB)" evidence="1">
    <location>
        <begin position="12"/>
        <end position="146"/>
    </location>
</feature>
<dbReference type="InterPro" id="IPR027417">
    <property type="entry name" value="P-loop_NTPase"/>
</dbReference>
<dbReference type="PANTHER" id="PTHR40072">
    <property type="entry name" value="MOLYBDOPTERIN-GUANINE DINUCLEOTIDE BIOSYNTHESIS ADAPTER PROTEIN-RELATED"/>
    <property type="match status" value="1"/>
</dbReference>
<dbReference type="Gene3D" id="3.40.50.300">
    <property type="entry name" value="P-loop containing nucleotide triphosphate hydrolases"/>
    <property type="match status" value="1"/>
</dbReference>
<dbReference type="STRING" id="395493.BegalDRAFT_1915"/>
<dbReference type="Pfam" id="PF03205">
    <property type="entry name" value="MobB"/>
    <property type="match status" value="1"/>
</dbReference>
<protein>
    <submittedName>
        <fullName evidence="2">Molybdopterin-guanine dinucleotide biosynthesis protein MobB</fullName>
    </submittedName>
</protein>
<evidence type="ECO:0000313" key="2">
    <source>
        <dbReference type="EMBL" id="EIJ42787.1"/>
    </source>
</evidence>
<proteinExistence type="predicted"/>
<keyword evidence="3" id="KW-1185">Reference proteome</keyword>
<dbReference type="SUPFAM" id="SSF52540">
    <property type="entry name" value="P-loop containing nucleoside triphosphate hydrolases"/>
    <property type="match status" value="1"/>
</dbReference>
<dbReference type="NCBIfam" id="TIGR00176">
    <property type="entry name" value="mobB"/>
    <property type="match status" value="1"/>
</dbReference>
<dbReference type="EMBL" id="JH600070">
    <property type="protein sequence ID" value="EIJ42787.1"/>
    <property type="molecule type" value="Genomic_DNA"/>
</dbReference>
<dbReference type="AlphaFoldDB" id="I3CGP4"/>
<dbReference type="CDD" id="cd03116">
    <property type="entry name" value="MobB"/>
    <property type="match status" value="1"/>
</dbReference>
<dbReference type="RefSeq" id="WP_002686041.1">
    <property type="nucleotide sequence ID" value="NZ_JH600070.1"/>
</dbReference>
<dbReference type="GO" id="GO:0006777">
    <property type="term" value="P:Mo-molybdopterin cofactor biosynthetic process"/>
    <property type="evidence" value="ECO:0007669"/>
    <property type="project" value="InterPro"/>
</dbReference>
<dbReference type="GO" id="GO:0005525">
    <property type="term" value="F:GTP binding"/>
    <property type="evidence" value="ECO:0007669"/>
    <property type="project" value="InterPro"/>
</dbReference>
<sequence length="187" mass="20977">MSLHPLIKVPLVGFAAYSGTGKTTLILKILPLLKAQGLRVGVIKHAHHQFEIDQAGKDSYRIRKEGEVEQLLIASRQRWVLMTETGQTDEPYLHQVLPHLNQETLDLVIVEGFKHEQFPKIELYRPSLNKALIFPNDASIIAIASDAPLPVETTLPRLDLNDATDIVQFIEANIIRCFQASPIDKSL</sequence>
<accession>I3CGP4</accession>
<reference evidence="2 3" key="1">
    <citation type="submission" date="2011-11" db="EMBL/GenBank/DDBJ databases">
        <title>Improved High-Quality Draft sequence of Beggiatoa alba B18lD.</title>
        <authorList>
            <consortium name="US DOE Joint Genome Institute"/>
            <person name="Lucas S."/>
            <person name="Han J."/>
            <person name="Lapidus A."/>
            <person name="Cheng J.-F."/>
            <person name="Goodwin L."/>
            <person name="Pitluck S."/>
            <person name="Peters L."/>
            <person name="Mikhailova N."/>
            <person name="Held B."/>
            <person name="Detter J.C."/>
            <person name="Han C."/>
            <person name="Tapia R."/>
            <person name="Land M."/>
            <person name="Hauser L."/>
            <person name="Kyrpides N."/>
            <person name="Ivanova N."/>
            <person name="Pagani I."/>
            <person name="Samuel K."/>
            <person name="Teske A."/>
            <person name="Mueller J."/>
            <person name="Woyke T."/>
        </authorList>
    </citation>
    <scope>NUCLEOTIDE SEQUENCE [LARGE SCALE GENOMIC DNA]</scope>
    <source>
        <strain evidence="2 3">B18LD</strain>
    </source>
</reference>
<dbReference type="Proteomes" id="UP000005744">
    <property type="component" value="Unassembled WGS sequence"/>
</dbReference>